<dbReference type="AlphaFoldDB" id="A0A915E8X0"/>
<organism evidence="2 3">
    <name type="scientific">Ditylenchus dipsaci</name>
    <dbReference type="NCBI Taxonomy" id="166011"/>
    <lineage>
        <taxon>Eukaryota</taxon>
        <taxon>Metazoa</taxon>
        <taxon>Ecdysozoa</taxon>
        <taxon>Nematoda</taxon>
        <taxon>Chromadorea</taxon>
        <taxon>Rhabditida</taxon>
        <taxon>Tylenchina</taxon>
        <taxon>Tylenchomorpha</taxon>
        <taxon>Sphaerularioidea</taxon>
        <taxon>Anguinidae</taxon>
        <taxon>Anguininae</taxon>
        <taxon>Ditylenchus</taxon>
    </lineage>
</organism>
<dbReference type="WBParaSite" id="jg4095">
    <property type="protein sequence ID" value="jg4095"/>
    <property type="gene ID" value="jg4095"/>
</dbReference>
<reference evidence="3" key="1">
    <citation type="submission" date="2022-11" db="UniProtKB">
        <authorList>
            <consortium name="WormBaseParasite"/>
        </authorList>
    </citation>
    <scope>IDENTIFICATION</scope>
</reference>
<name>A0A915E8X0_9BILA</name>
<accession>A0A915E8X0</accession>
<feature type="compositionally biased region" description="Polar residues" evidence="1">
    <location>
        <begin position="24"/>
        <end position="37"/>
    </location>
</feature>
<evidence type="ECO:0000313" key="3">
    <source>
        <dbReference type="WBParaSite" id="jg4095"/>
    </source>
</evidence>
<keyword evidence="2" id="KW-1185">Reference proteome</keyword>
<dbReference type="Proteomes" id="UP000887574">
    <property type="component" value="Unplaced"/>
</dbReference>
<sequence>MIYTLRNVRVLDFQRVKDKERTENLTSTDSAAKQLPNTEDPALKMLSNTGGQAMEVSINDEKQIGGSATVVSAAAQMDEYEDMVC</sequence>
<evidence type="ECO:0000313" key="2">
    <source>
        <dbReference type="Proteomes" id="UP000887574"/>
    </source>
</evidence>
<protein>
    <submittedName>
        <fullName evidence="3">Uncharacterized protein</fullName>
    </submittedName>
</protein>
<feature type="region of interest" description="Disordered" evidence="1">
    <location>
        <begin position="20"/>
        <end position="41"/>
    </location>
</feature>
<proteinExistence type="predicted"/>
<evidence type="ECO:0000256" key="1">
    <source>
        <dbReference type="SAM" id="MobiDB-lite"/>
    </source>
</evidence>